<name>A0A672U6F7_STRHB</name>
<reference evidence="2" key="2">
    <citation type="submission" date="2025-08" db="UniProtKB">
        <authorList>
            <consortium name="Ensembl"/>
        </authorList>
    </citation>
    <scope>IDENTIFICATION</scope>
</reference>
<dbReference type="Proteomes" id="UP000472266">
    <property type="component" value="Chromosome 6"/>
</dbReference>
<feature type="domain" description="Ig-like" evidence="1">
    <location>
        <begin position="234"/>
        <end position="319"/>
    </location>
</feature>
<dbReference type="InterPro" id="IPR007110">
    <property type="entry name" value="Ig-like_dom"/>
</dbReference>
<keyword evidence="3" id="KW-1185">Reference proteome</keyword>
<dbReference type="CDD" id="cd00096">
    <property type="entry name" value="Ig"/>
    <property type="match status" value="1"/>
</dbReference>
<dbReference type="AlphaFoldDB" id="A0A672U6F7"/>
<dbReference type="PANTHER" id="PTHR47633:SF4">
    <property type="entry name" value="MYOPALLADIN ISOFORM X1"/>
    <property type="match status" value="1"/>
</dbReference>
<dbReference type="PANTHER" id="PTHR47633">
    <property type="entry name" value="IMMUNOGLOBULIN"/>
    <property type="match status" value="1"/>
</dbReference>
<proteinExistence type="predicted"/>
<dbReference type="Ensembl" id="ENSSHBT00005012530.1">
    <property type="protein sequence ID" value="ENSSHBP00005010408.1"/>
    <property type="gene ID" value="ENSSHBG00005009035.1"/>
</dbReference>
<dbReference type="GeneTree" id="ENSGT01110000267173"/>
<dbReference type="InterPro" id="IPR036179">
    <property type="entry name" value="Ig-like_dom_sf"/>
</dbReference>
<evidence type="ECO:0000259" key="1">
    <source>
        <dbReference type="PROSITE" id="PS50835"/>
    </source>
</evidence>
<evidence type="ECO:0000313" key="2">
    <source>
        <dbReference type="Ensembl" id="ENSSHBP00005010408.1"/>
    </source>
</evidence>
<protein>
    <recommendedName>
        <fullName evidence="1">Ig-like domain-containing protein</fullName>
    </recommendedName>
</protein>
<dbReference type="InterPro" id="IPR003599">
    <property type="entry name" value="Ig_sub"/>
</dbReference>
<dbReference type="InterPro" id="IPR013783">
    <property type="entry name" value="Ig-like_fold"/>
</dbReference>
<feature type="domain" description="Ig-like" evidence="1">
    <location>
        <begin position="45"/>
        <end position="133"/>
    </location>
</feature>
<dbReference type="PROSITE" id="PS50835">
    <property type="entry name" value="IG_LIKE"/>
    <property type="match status" value="4"/>
</dbReference>
<feature type="domain" description="Ig-like" evidence="1">
    <location>
        <begin position="324"/>
        <end position="412"/>
    </location>
</feature>
<dbReference type="SUPFAM" id="SSF48726">
    <property type="entry name" value="Immunoglobulin"/>
    <property type="match status" value="4"/>
</dbReference>
<dbReference type="InterPro" id="IPR013098">
    <property type="entry name" value="Ig_I-set"/>
</dbReference>
<feature type="domain" description="Ig-like" evidence="1">
    <location>
        <begin position="142"/>
        <end position="231"/>
    </location>
</feature>
<organism evidence="2 3">
    <name type="scientific">Strigops habroptila</name>
    <name type="common">Kakapo</name>
    <dbReference type="NCBI Taxonomy" id="2489341"/>
    <lineage>
        <taxon>Eukaryota</taxon>
        <taxon>Metazoa</taxon>
        <taxon>Chordata</taxon>
        <taxon>Craniata</taxon>
        <taxon>Vertebrata</taxon>
        <taxon>Euteleostomi</taxon>
        <taxon>Archelosauria</taxon>
        <taxon>Archosauria</taxon>
        <taxon>Dinosauria</taxon>
        <taxon>Saurischia</taxon>
        <taxon>Theropoda</taxon>
        <taxon>Coelurosauria</taxon>
        <taxon>Aves</taxon>
        <taxon>Neognathae</taxon>
        <taxon>Neoaves</taxon>
        <taxon>Telluraves</taxon>
        <taxon>Australaves</taxon>
        <taxon>Psittaciformes</taxon>
        <taxon>Psittacidae</taxon>
        <taxon>Strigops</taxon>
    </lineage>
</organism>
<dbReference type="SMART" id="SM00408">
    <property type="entry name" value="IGc2"/>
    <property type="match status" value="4"/>
</dbReference>
<dbReference type="Gene3D" id="2.60.40.10">
    <property type="entry name" value="Immunoglobulins"/>
    <property type="match status" value="4"/>
</dbReference>
<dbReference type="Pfam" id="PF07679">
    <property type="entry name" value="I-set"/>
    <property type="match status" value="4"/>
</dbReference>
<evidence type="ECO:0000313" key="3">
    <source>
        <dbReference type="Proteomes" id="UP000472266"/>
    </source>
</evidence>
<reference evidence="2" key="3">
    <citation type="submission" date="2025-09" db="UniProtKB">
        <authorList>
            <consortium name="Ensembl"/>
        </authorList>
    </citation>
    <scope>IDENTIFICATION</scope>
</reference>
<reference evidence="2 3" key="1">
    <citation type="submission" date="2019-11" db="EMBL/GenBank/DDBJ databases">
        <title>Strigops habroptila (kakapo) genome, bStrHab1, primary haplotype, v2.</title>
        <authorList>
            <person name="Jarvis E.D."/>
            <person name="Howard J."/>
            <person name="Rhie A."/>
            <person name="Phillippy A."/>
            <person name="Korlach J."/>
            <person name="Digby A."/>
            <person name="Iorns D."/>
            <person name="Eason D."/>
            <person name="Robertson B."/>
            <person name="Raemaekers T."/>
            <person name="Howe K."/>
            <person name="Lewin H."/>
            <person name="Damas J."/>
            <person name="Hastie A."/>
            <person name="Tracey A."/>
            <person name="Chow W."/>
            <person name="Fedrigo O."/>
        </authorList>
    </citation>
    <scope>NUCLEOTIDE SEQUENCE [LARGE SCALE GENOMIC DNA]</scope>
</reference>
<dbReference type="InterPro" id="IPR003598">
    <property type="entry name" value="Ig_sub2"/>
</dbReference>
<dbReference type="SMART" id="SM00409">
    <property type="entry name" value="IG"/>
    <property type="match status" value="4"/>
</dbReference>
<dbReference type="GO" id="GO:0005737">
    <property type="term" value="C:cytoplasm"/>
    <property type="evidence" value="ECO:0007669"/>
    <property type="project" value="UniProtKB-SubCell"/>
</dbReference>
<sequence length="525" mass="57393">MVLAGVEGYSSGLQVPDKEKTLEFEPEKPVYSSKAKMKMEGGQAPVFLKQVSNVEVWQGDVARLSVTVTGSPTPKVQWFFNSTKLTSSTDCKVVFAGNNHSLILPYAGAQDEGEYTCVASNVHGETTCSARLHVRQRIPGVPCFARKPDSMRCAPGFTAVFEYTVAGEPCPDVLWFKGSEQLFSDARRSVAHHPDGSGSLTVQECIEEDTGLYTCKAVSALGEAMCSAELLVLPEEPESITTFVGKSAKLQCTVLGTPVIDVAWQKDGTTISPSDHHRISKVENKHVLEISLLTASDRGVYTCKASNKFGADICQAELIIIDKPHFIKVLQSVQSAVNKKVRLECQVDEDRKVTVGWTKDGNKIPPGKDYKIYFEDKIASLEIPLAKLKDSGHYVCTASNEAGSSSSSASVTVRGKVVLCPLYFSLLGFPISSFAGFFGQKSHYELFSDLPSGLFTSCSFPLLSPSKTPLTEGVGKNFSFLKMSFLWICGFLGRVGRGEYLLLLKFCVYLIWHQTREFELSLKGS</sequence>
<accession>A0A672U6F7</accession>